<keyword evidence="6" id="KW-1185">Reference proteome</keyword>
<dbReference type="EMBL" id="CP061800">
    <property type="protein sequence ID" value="QTA86511.1"/>
    <property type="molecule type" value="Genomic_DNA"/>
</dbReference>
<evidence type="ECO:0000259" key="3">
    <source>
        <dbReference type="Pfam" id="PF12770"/>
    </source>
</evidence>
<dbReference type="Proteomes" id="UP000663722">
    <property type="component" value="Chromosome"/>
</dbReference>
<feature type="domain" description="TIR" evidence="4">
    <location>
        <begin position="119"/>
        <end position="241"/>
    </location>
</feature>
<dbReference type="InterPro" id="IPR024983">
    <property type="entry name" value="CHAT_dom"/>
</dbReference>
<dbReference type="KEGG" id="dmm:dnm_025350"/>
<dbReference type="InterPro" id="IPR035897">
    <property type="entry name" value="Toll_tir_struct_dom_sf"/>
</dbReference>
<keyword evidence="2" id="KW-0812">Transmembrane</keyword>
<organism evidence="5 6">
    <name type="scientific">Desulfonema magnum</name>
    <dbReference type="NCBI Taxonomy" id="45655"/>
    <lineage>
        <taxon>Bacteria</taxon>
        <taxon>Pseudomonadati</taxon>
        <taxon>Thermodesulfobacteriota</taxon>
        <taxon>Desulfobacteria</taxon>
        <taxon>Desulfobacterales</taxon>
        <taxon>Desulfococcaceae</taxon>
        <taxon>Desulfonema</taxon>
    </lineage>
</organism>
<evidence type="ECO:0000313" key="6">
    <source>
        <dbReference type="Proteomes" id="UP000663722"/>
    </source>
</evidence>
<proteinExistence type="predicted"/>
<evidence type="ECO:0000259" key="4">
    <source>
        <dbReference type="Pfam" id="PF13676"/>
    </source>
</evidence>
<dbReference type="Pfam" id="PF13676">
    <property type="entry name" value="TIR_2"/>
    <property type="match status" value="1"/>
</dbReference>
<feature type="domain" description="CHAT" evidence="3">
    <location>
        <begin position="374"/>
        <end position="674"/>
    </location>
</feature>
<evidence type="ECO:0000256" key="2">
    <source>
        <dbReference type="SAM" id="Phobius"/>
    </source>
</evidence>
<feature type="transmembrane region" description="Helical" evidence="2">
    <location>
        <begin position="6"/>
        <end position="27"/>
    </location>
</feature>
<accession>A0A975BJL8</accession>
<keyword evidence="2" id="KW-0472">Membrane</keyword>
<dbReference type="GO" id="GO:0007165">
    <property type="term" value="P:signal transduction"/>
    <property type="evidence" value="ECO:0007669"/>
    <property type="project" value="InterPro"/>
</dbReference>
<feature type="region of interest" description="Disordered" evidence="1">
    <location>
        <begin position="244"/>
        <end position="278"/>
    </location>
</feature>
<name>A0A975BJL8_9BACT</name>
<sequence length="684" mass="78458">MHTGLLIMIAKTISSFIIIVCIIFIFFNESIANIIQLIGNYLPNCTKLLRDIPKLGENNKFIVFASFCSIFSAIWGKSLLSLLSFMKSKYKDLSFGPMNKSKKGEIKKLHSSSGHDFDILLCYQDKNKVEVEKIEKDIKEAGYKSWNKDSLPAGIIWKERLKEDINNIKSAALFVGEEGDWPWVQDRELWNHLQKISNMNRPIIPVILKSCKKGHDEPPALVEGAIAVDFNKDSDPIKRLLEGIPEESGIGDEEDDDDKGPFRGPLVRHESKPTKRRERLPKNPYLEIESVIVESRLQICIKSNLGIETSETEVDLNHHFFSELARGIRFYPVSEDWIDSANLLGVELMKSLTDKSEDIGKAYNTAMCRVDENEDTEKLHLIFSGNSDTLSIPWELCSFDEKHYLAENYPISRNINFTSSTVKINNKSRFLSYDDLHYSDLNILFIEGVSDERQVTIDDSGKPKVCDLPELKHVNDEISFLEEHFRALNEASDRDKKIYFDKASTLGELEDKLSEVDWHIIHYAGHALCETRCGIIIHKEGEYKEADAIYANDLPSLIEKTHNTLKFVYLSCCEGATTYSEKIYYDFLSSNESKLGVMKTLIDCGVPSVLGYRWKIKDGICAEFAKEFYKNLFHNEEKSKGRTLRHALFDTRKKILQDNMRKKCENHNVWTSPIPILAIRDEFK</sequence>
<keyword evidence="2" id="KW-1133">Transmembrane helix</keyword>
<dbReference type="Pfam" id="PF12770">
    <property type="entry name" value="CHAT"/>
    <property type="match status" value="1"/>
</dbReference>
<feature type="transmembrane region" description="Helical" evidence="2">
    <location>
        <begin position="61"/>
        <end position="86"/>
    </location>
</feature>
<protein>
    <submittedName>
        <fullName evidence="5">CHAT domain-containing protein</fullName>
    </submittedName>
</protein>
<gene>
    <name evidence="5" type="ORF">dnm_025350</name>
</gene>
<feature type="compositionally biased region" description="Acidic residues" evidence="1">
    <location>
        <begin position="249"/>
        <end position="258"/>
    </location>
</feature>
<evidence type="ECO:0000256" key="1">
    <source>
        <dbReference type="SAM" id="MobiDB-lite"/>
    </source>
</evidence>
<evidence type="ECO:0000313" key="5">
    <source>
        <dbReference type="EMBL" id="QTA86511.1"/>
    </source>
</evidence>
<dbReference type="Gene3D" id="3.40.50.10140">
    <property type="entry name" value="Toll/interleukin-1 receptor homology (TIR) domain"/>
    <property type="match status" value="1"/>
</dbReference>
<reference evidence="5" key="1">
    <citation type="journal article" date="2021" name="Microb. Physiol.">
        <title>Proteogenomic Insights into the Physiology of Marine, Sulfate-Reducing, Filamentous Desulfonema limicola and Desulfonema magnum.</title>
        <authorList>
            <person name="Schnaars V."/>
            <person name="Wohlbrand L."/>
            <person name="Scheve S."/>
            <person name="Hinrichs C."/>
            <person name="Reinhardt R."/>
            <person name="Rabus R."/>
        </authorList>
    </citation>
    <scope>NUCLEOTIDE SEQUENCE</scope>
    <source>
        <strain evidence="5">4be13</strain>
    </source>
</reference>
<dbReference type="AlphaFoldDB" id="A0A975BJL8"/>
<dbReference type="InterPro" id="IPR000157">
    <property type="entry name" value="TIR_dom"/>
</dbReference>